<evidence type="ECO:0000313" key="1">
    <source>
        <dbReference type="EMBL" id="NVI02368.1"/>
    </source>
</evidence>
<sequence>MHLDTLQVRNQLPLIPQTSGDQEIVLRRLESHSDIGAVHRLREEIDLSVHAQLNPSFYSDEKKEMTLACQSHSSRTVN</sequence>
<dbReference type="RefSeq" id="WP_176365417.1">
    <property type="nucleotide sequence ID" value="NZ_JBNDJB010000004.1"/>
</dbReference>
<dbReference type="Proteomes" id="UP000821598">
    <property type="component" value="Unassembled WGS sequence"/>
</dbReference>
<organism evidence="1 2">
    <name type="scientific">Paraburkholderia youngii</name>
    <dbReference type="NCBI Taxonomy" id="2782701"/>
    <lineage>
        <taxon>Bacteria</taxon>
        <taxon>Pseudomonadati</taxon>
        <taxon>Pseudomonadota</taxon>
        <taxon>Betaproteobacteria</taxon>
        <taxon>Burkholderiales</taxon>
        <taxon>Burkholderiaceae</taxon>
        <taxon>Paraburkholderia</taxon>
    </lineage>
</organism>
<accession>A0ABX2NDN1</accession>
<reference evidence="1 2" key="1">
    <citation type="submission" date="2019-08" db="EMBL/GenBank/DDBJ databases">
        <title>Paraburkholderia simonii sp. nov. and P. youngii sp. nov. Brazilian and Mexican Mimosa-associated rhizobia.</title>
        <authorList>
            <person name="Mavima L."/>
            <person name="Beukes C.W."/>
            <person name="Palmer M."/>
            <person name="De Meyer S.E."/>
            <person name="James E.K."/>
            <person name="Maluk M."/>
            <person name="Avontuur J.R."/>
            <person name="Chan W.Y."/>
            <person name="Venter S.N."/>
            <person name="Steenkamp E.T."/>
        </authorList>
    </citation>
    <scope>NUCLEOTIDE SEQUENCE [LARGE SCALE GENOMIC DNA]</scope>
    <source>
        <strain evidence="1 2">JPY454</strain>
    </source>
</reference>
<evidence type="ECO:0000313" key="2">
    <source>
        <dbReference type="Proteomes" id="UP000821598"/>
    </source>
</evidence>
<keyword evidence="2" id="KW-1185">Reference proteome</keyword>
<comment type="caution">
    <text evidence="1">The sequence shown here is derived from an EMBL/GenBank/DDBJ whole genome shotgun (WGS) entry which is preliminary data.</text>
</comment>
<dbReference type="EMBL" id="VOMC01000001">
    <property type="protein sequence ID" value="NVI02368.1"/>
    <property type="molecule type" value="Genomic_DNA"/>
</dbReference>
<gene>
    <name evidence="1" type="ORF">FSB64_00795</name>
</gene>
<name>A0ABX2NDN1_9BURK</name>
<proteinExistence type="predicted"/>
<protein>
    <submittedName>
        <fullName evidence="1">Uncharacterized protein</fullName>
    </submittedName>
</protein>